<dbReference type="InterPro" id="IPR003782">
    <property type="entry name" value="SCO1/SenC"/>
</dbReference>
<dbReference type="CDD" id="cd02968">
    <property type="entry name" value="SCO"/>
    <property type="match status" value="1"/>
</dbReference>
<evidence type="ECO:0000313" key="5">
    <source>
        <dbReference type="EMBL" id="TWT53963.1"/>
    </source>
</evidence>
<feature type="binding site" evidence="2">
    <location>
        <position position="219"/>
    </location>
    <ligand>
        <name>Cu cation</name>
        <dbReference type="ChEBI" id="CHEBI:23378"/>
    </ligand>
</feature>
<keyword evidence="6" id="KW-1185">Reference proteome</keyword>
<feature type="binding site" evidence="2">
    <location>
        <position position="127"/>
    </location>
    <ligand>
        <name>Cu cation</name>
        <dbReference type="ChEBI" id="CHEBI:23378"/>
    </ligand>
</feature>
<sequence>MRKIAAVTKPNATAAWQNDCEAIRGRRLAVQGPLRLIVLSAMIFASLISAETTFGQAALQSDAEVTLNDGVPREVENVTVEQKLGDAVPLNLPLTDSLGRRIKTGYVIDGNKPVIISLNYSDCPMLCNVQLNQLCKSLKELDLQIGKDFQILTVSIDPNETTEKIRETKAKYADQLIKTHPGVDEGWTFCTAQQPIITKLADVLGFRYTYNQKAKEYYHPAMLAFVSPKGVITRYSLALSFEPEDLRKALVESGDGTVGSPVDQLIMWCFSYDPDSNSYVAEAWKIMRLAGAATIGLMLACLAPYWVGKKAFPGKAEDDNPVDPETSTPDSI</sequence>
<evidence type="ECO:0000256" key="1">
    <source>
        <dbReference type="ARBA" id="ARBA00010996"/>
    </source>
</evidence>
<keyword evidence="4" id="KW-0812">Transmembrane</keyword>
<dbReference type="Gene3D" id="3.40.30.10">
    <property type="entry name" value="Glutaredoxin"/>
    <property type="match status" value="1"/>
</dbReference>
<feature type="binding site" evidence="2">
    <location>
        <position position="123"/>
    </location>
    <ligand>
        <name>Cu cation</name>
        <dbReference type="ChEBI" id="CHEBI:23378"/>
    </ligand>
</feature>
<comment type="caution">
    <text evidence="5">The sequence shown here is derived from an EMBL/GenBank/DDBJ whole genome shotgun (WGS) entry which is preliminary data.</text>
</comment>
<feature type="transmembrane region" description="Helical" evidence="4">
    <location>
        <begin position="286"/>
        <end position="307"/>
    </location>
</feature>
<keyword evidence="3" id="KW-1015">Disulfide bond</keyword>
<evidence type="ECO:0008006" key="7">
    <source>
        <dbReference type="Google" id="ProtNLM"/>
    </source>
</evidence>
<dbReference type="Pfam" id="PF02630">
    <property type="entry name" value="SCO1-SenC"/>
    <property type="match status" value="1"/>
</dbReference>
<evidence type="ECO:0000256" key="3">
    <source>
        <dbReference type="PIRSR" id="PIRSR603782-2"/>
    </source>
</evidence>
<feature type="disulfide bond" description="Redox-active" evidence="3">
    <location>
        <begin position="123"/>
        <end position="127"/>
    </location>
</feature>
<keyword evidence="4" id="KW-1133">Transmembrane helix</keyword>
<name>A0A5C5WVA7_9BACT</name>
<evidence type="ECO:0000313" key="6">
    <source>
        <dbReference type="Proteomes" id="UP000316598"/>
    </source>
</evidence>
<reference evidence="5 6" key="1">
    <citation type="submission" date="2019-02" db="EMBL/GenBank/DDBJ databases">
        <title>Deep-cultivation of Planctomycetes and their phenomic and genomic characterization uncovers novel biology.</title>
        <authorList>
            <person name="Wiegand S."/>
            <person name="Jogler M."/>
            <person name="Boedeker C."/>
            <person name="Pinto D."/>
            <person name="Vollmers J."/>
            <person name="Rivas-Marin E."/>
            <person name="Kohn T."/>
            <person name="Peeters S.H."/>
            <person name="Heuer A."/>
            <person name="Rast P."/>
            <person name="Oberbeckmann S."/>
            <person name="Bunk B."/>
            <person name="Jeske O."/>
            <person name="Meyerdierks A."/>
            <person name="Storesund J.E."/>
            <person name="Kallscheuer N."/>
            <person name="Luecker S."/>
            <person name="Lage O.M."/>
            <person name="Pohl T."/>
            <person name="Merkel B.J."/>
            <person name="Hornburger P."/>
            <person name="Mueller R.-W."/>
            <person name="Bruemmer F."/>
            <person name="Labrenz M."/>
            <person name="Spormann A.M."/>
            <person name="Op Den Camp H."/>
            <person name="Overmann J."/>
            <person name="Amann R."/>
            <person name="Jetten M.S.M."/>
            <person name="Mascher T."/>
            <person name="Medema M.H."/>
            <person name="Devos D.P."/>
            <person name="Kaster A.-K."/>
            <person name="Ovreas L."/>
            <person name="Rohde M."/>
            <person name="Galperin M.Y."/>
            <person name="Jogler C."/>
        </authorList>
    </citation>
    <scope>NUCLEOTIDE SEQUENCE [LARGE SCALE GENOMIC DNA]</scope>
    <source>
        <strain evidence="5 6">Pla22</strain>
    </source>
</reference>
<dbReference type="InterPro" id="IPR036249">
    <property type="entry name" value="Thioredoxin-like_sf"/>
</dbReference>
<dbReference type="SUPFAM" id="SSF52833">
    <property type="entry name" value="Thioredoxin-like"/>
    <property type="match status" value="1"/>
</dbReference>
<keyword evidence="2" id="KW-0479">Metal-binding</keyword>
<proteinExistence type="inferred from homology"/>
<dbReference type="EMBL" id="SJPI01000001">
    <property type="protein sequence ID" value="TWT53963.1"/>
    <property type="molecule type" value="Genomic_DNA"/>
</dbReference>
<dbReference type="Proteomes" id="UP000316598">
    <property type="component" value="Unassembled WGS sequence"/>
</dbReference>
<gene>
    <name evidence="5" type="ORF">Pla22_15970</name>
</gene>
<organism evidence="5 6">
    <name type="scientific">Rubripirellula amarantea</name>
    <dbReference type="NCBI Taxonomy" id="2527999"/>
    <lineage>
        <taxon>Bacteria</taxon>
        <taxon>Pseudomonadati</taxon>
        <taxon>Planctomycetota</taxon>
        <taxon>Planctomycetia</taxon>
        <taxon>Pirellulales</taxon>
        <taxon>Pirellulaceae</taxon>
        <taxon>Rubripirellula</taxon>
    </lineage>
</organism>
<dbReference type="AlphaFoldDB" id="A0A5C5WVA7"/>
<keyword evidence="4" id="KW-0472">Membrane</keyword>
<protein>
    <recommendedName>
        <fullName evidence="7">Thioredoxin domain-containing protein</fullName>
    </recommendedName>
</protein>
<comment type="similarity">
    <text evidence="1">Belongs to the SCO1/2 family.</text>
</comment>
<dbReference type="PANTHER" id="PTHR12151:SF8">
    <property type="entry name" value="THIOREDOXIN DOMAIN-CONTAINING PROTEIN"/>
    <property type="match status" value="1"/>
</dbReference>
<evidence type="ECO:0000256" key="4">
    <source>
        <dbReference type="SAM" id="Phobius"/>
    </source>
</evidence>
<dbReference type="GO" id="GO:0046872">
    <property type="term" value="F:metal ion binding"/>
    <property type="evidence" value="ECO:0007669"/>
    <property type="project" value="UniProtKB-KW"/>
</dbReference>
<dbReference type="PANTHER" id="PTHR12151">
    <property type="entry name" value="ELECTRON TRANSPORT PROTIN SCO1/SENC FAMILY MEMBER"/>
    <property type="match status" value="1"/>
</dbReference>
<accession>A0A5C5WVA7</accession>
<keyword evidence="2" id="KW-0186">Copper</keyword>
<evidence type="ECO:0000256" key="2">
    <source>
        <dbReference type="PIRSR" id="PIRSR603782-1"/>
    </source>
</evidence>